<reference evidence="2" key="2">
    <citation type="submission" date="2021-01" db="EMBL/GenBank/DDBJ databases">
        <authorList>
            <person name="Hahn C.R."/>
            <person name="Youssef N.H."/>
            <person name="Elshahed M."/>
        </authorList>
    </citation>
    <scope>NUCLEOTIDE SEQUENCE</scope>
    <source>
        <strain evidence="2">Zod_Metabat.24</strain>
    </source>
</reference>
<evidence type="ECO:0000259" key="1">
    <source>
        <dbReference type="Pfam" id="PF12849"/>
    </source>
</evidence>
<sequence length="259" mass="28353">MAFAGIALSAETLILASTTSTDNTGLFGYIHPDFTKKTGITVYVIAVGTGKALEIAKNGDADVVMVHARELEDKFIADGYGVNRKDVMYNDFVIIGPKDDPAGIKGMKSPAEALKKIAESDVVFVSRGDKSGTHVKELDIWKLAGVDPQGQKWYIETGRGMAETLIMINDIEKAYTLCDRATYNSFTADGKIDFPILVEGDPILFNPYGVIAVNPKTYPHVNYDGAMKYINWITSKEVQKMIGNFKDKNGNPLFIPDAK</sequence>
<accession>A0A9D8PND2</accession>
<dbReference type="SUPFAM" id="SSF53850">
    <property type="entry name" value="Periplasmic binding protein-like II"/>
    <property type="match status" value="1"/>
</dbReference>
<dbReference type="Proteomes" id="UP000809273">
    <property type="component" value="Unassembled WGS sequence"/>
</dbReference>
<comment type="caution">
    <text evidence="2">The sequence shown here is derived from an EMBL/GenBank/DDBJ whole genome shotgun (WGS) entry which is preliminary data.</text>
</comment>
<proteinExistence type="predicted"/>
<gene>
    <name evidence="2" type="ORF">JW984_02010</name>
</gene>
<evidence type="ECO:0000313" key="2">
    <source>
        <dbReference type="EMBL" id="MBN1571952.1"/>
    </source>
</evidence>
<organism evidence="2 3">
    <name type="scientific">Candidatus Zymogenus saltonus</name>
    <dbReference type="NCBI Taxonomy" id="2844893"/>
    <lineage>
        <taxon>Bacteria</taxon>
        <taxon>Deltaproteobacteria</taxon>
        <taxon>Candidatus Zymogenia</taxon>
        <taxon>Candidatus Zymogeniales</taxon>
        <taxon>Candidatus Zymogenaceae</taxon>
        <taxon>Candidatus Zymogenus</taxon>
    </lineage>
</organism>
<dbReference type="Pfam" id="PF12849">
    <property type="entry name" value="PBP_like_2"/>
    <property type="match status" value="1"/>
</dbReference>
<dbReference type="PANTHER" id="PTHR37945">
    <property type="entry name" value="EXTRACELLULAR TUNGSTATE BINDING PROTEIN"/>
    <property type="match status" value="1"/>
</dbReference>
<name>A0A9D8PND2_9DELT</name>
<protein>
    <submittedName>
        <fullName evidence="2">Substrate-binding domain-containing protein</fullName>
    </submittedName>
</protein>
<feature type="domain" description="PBP" evidence="1">
    <location>
        <begin position="9"/>
        <end position="237"/>
    </location>
</feature>
<dbReference type="PANTHER" id="PTHR37945:SF1">
    <property type="entry name" value="EXTRACELLULAR TUNGSTATE BINDING PROTEIN"/>
    <property type="match status" value="1"/>
</dbReference>
<dbReference type="Gene3D" id="3.40.190.10">
    <property type="entry name" value="Periplasmic binding protein-like II"/>
    <property type="match status" value="2"/>
</dbReference>
<dbReference type="AlphaFoldDB" id="A0A9D8PND2"/>
<dbReference type="InterPro" id="IPR024370">
    <property type="entry name" value="PBP_domain"/>
</dbReference>
<reference evidence="2" key="1">
    <citation type="journal article" date="2021" name="Environ. Microbiol.">
        <title>Genomic characterization of three novel Desulfobacterota classes expand the metabolic and phylogenetic diversity of the phylum.</title>
        <authorList>
            <person name="Murphy C.L."/>
            <person name="Biggerstaff J."/>
            <person name="Eichhorn A."/>
            <person name="Ewing E."/>
            <person name="Shahan R."/>
            <person name="Soriano D."/>
            <person name="Stewart S."/>
            <person name="VanMol K."/>
            <person name="Walker R."/>
            <person name="Walters P."/>
            <person name="Elshahed M.S."/>
            <person name="Youssef N.H."/>
        </authorList>
    </citation>
    <scope>NUCLEOTIDE SEQUENCE</scope>
    <source>
        <strain evidence="2">Zod_Metabat.24</strain>
    </source>
</reference>
<evidence type="ECO:0000313" key="3">
    <source>
        <dbReference type="Proteomes" id="UP000809273"/>
    </source>
</evidence>
<dbReference type="EMBL" id="JAFGIX010000009">
    <property type="protein sequence ID" value="MBN1571952.1"/>
    <property type="molecule type" value="Genomic_DNA"/>
</dbReference>
<dbReference type="InterPro" id="IPR052738">
    <property type="entry name" value="ABC-Tungstate_binding"/>
</dbReference>